<keyword evidence="2" id="KW-1185">Reference proteome</keyword>
<comment type="caution">
    <text evidence="1">The sequence shown here is derived from an EMBL/GenBank/DDBJ whole genome shotgun (WGS) entry which is preliminary data.</text>
</comment>
<evidence type="ECO:0000313" key="2">
    <source>
        <dbReference type="Proteomes" id="UP000790709"/>
    </source>
</evidence>
<protein>
    <submittedName>
        <fullName evidence="1">Uncharacterized protein</fullName>
    </submittedName>
</protein>
<dbReference type="Proteomes" id="UP000790709">
    <property type="component" value="Unassembled WGS sequence"/>
</dbReference>
<reference evidence="1" key="1">
    <citation type="journal article" date="2021" name="New Phytol.">
        <title>Evolutionary innovations through gain and loss of genes in the ectomycorrhizal Boletales.</title>
        <authorList>
            <person name="Wu G."/>
            <person name="Miyauchi S."/>
            <person name="Morin E."/>
            <person name="Kuo A."/>
            <person name="Drula E."/>
            <person name="Varga T."/>
            <person name="Kohler A."/>
            <person name="Feng B."/>
            <person name="Cao Y."/>
            <person name="Lipzen A."/>
            <person name="Daum C."/>
            <person name="Hundley H."/>
            <person name="Pangilinan J."/>
            <person name="Johnson J."/>
            <person name="Barry K."/>
            <person name="LaButti K."/>
            <person name="Ng V."/>
            <person name="Ahrendt S."/>
            <person name="Min B."/>
            <person name="Choi I.G."/>
            <person name="Park H."/>
            <person name="Plett J.M."/>
            <person name="Magnuson J."/>
            <person name="Spatafora J.W."/>
            <person name="Nagy L.G."/>
            <person name="Henrissat B."/>
            <person name="Grigoriev I.V."/>
            <person name="Yang Z.L."/>
            <person name="Xu J."/>
            <person name="Martin F.M."/>
        </authorList>
    </citation>
    <scope>NUCLEOTIDE SEQUENCE</scope>
    <source>
        <strain evidence="1">KUC20120723A-06</strain>
    </source>
</reference>
<gene>
    <name evidence="1" type="ORF">BV22DRAFT_1135408</name>
</gene>
<accession>A0ACB8AW28</accession>
<organism evidence="1 2">
    <name type="scientific">Leucogyrophana mollusca</name>
    <dbReference type="NCBI Taxonomy" id="85980"/>
    <lineage>
        <taxon>Eukaryota</taxon>
        <taxon>Fungi</taxon>
        <taxon>Dikarya</taxon>
        <taxon>Basidiomycota</taxon>
        <taxon>Agaricomycotina</taxon>
        <taxon>Agaricomycetes</taxon>
        <taxon>Agaricomycetidae</taxon>
        <taxon>Boletales</taxon>
        <taxon>Boletales incertae sedis</taxon>
        <taxon>Leucogyrophana</taxon>
    </lineage>
</organism>
<dbReference type="EMBL" id="MU267065">
    <property type="protein sequence ID" value="KAH7917435.1"/>
    <property type="molecule type" value="Genomic_DNA"/>
</dbReference>
<sequence length="352" mass="40186">MFCRFKVMIGLTHQVPCISAQSWLSIRVTPQPTKPSFLPTKLALISDLLSPSLNGPIDRVMGHAPSTVYDILEIIWSSQGFISRGTTVYCVRSKEGKEYVLKDYWVKANGHKAAILEKIMSLKIDGIPMLVEKWNIQFNGQDDTTETLCSPVDLYIGPDGELRSDKQFKETHCFDWSENALKVSSYNTGLNSKEALVFSNDNQVFDGVTPYFQNLDDLLLFKWCAYIQTSYTSTHTIPMNHGTIISLLTDAIERLPTPGEEQRQRMLQPLKDSYVELKLDNVLQDTNITPLNPPNPVARILRDQKLFNVRGKIPPYLLLLLSTQPMHLQMVLCLPISTAHYFLYLHYDYFKF</sequence>
<name>A0ACB8AW28_9AGAM</name>
<evidence type="ECO:0000313" key="1">
    <source>
        <dbReference type="EMBL" id="KAH7917435.1"/>
    </source>
</evidence>
<proteinExistence type="predicted"/>